<comment type="caution">
    <text evidence="2">The sequence shown here is derived from an EMBL/GenBank/DDBJ whole genome shotgun (WGS) entry which is preliminary data.</text>
</comment>
<protein>
    <submittedName>
        <fullName evidence="2">Class F sortase</fullName>
    </submittedName>
</protein>
<evidence type="ECO:0000256" key="1">
    <source>
        <dbReference type="ARBA" id="ARBA00022801"/>
    </source>
</evidence>
<evidence type="ECO:0000313" key="3">
    <source>
        <dbReference type="Proteomes" id="UP001596392"/>
    </source>
</evidence>
<reference evidence="3" key="1">
    <citation type="journal article" date="2019" name="Int. J. Syst. Evol. Microbiol.">
        <title>The Global Catalogue of Microorganisms (GCM) 10K type strain sequencing project: providing services to taxonomists for standard genome sequencing and annotation.</title>
        <authorList>
            <consortium name="The Broad Institute Genomics Platform"/>
            <consortium name="The Broad Institute Genome Sequencing Center for Infectious Disease"/>
            <person name="Wu L."/>
            <person name="Ma J."/>
        </authorList>
    </citation>
    <scope>NUCLEOTIDE SEQUENCE [LARGE SCALE GENOMIC DNA]</scope>
    <source>
        <strain evidence="3">CGMCC 1.9106</strain>
    </source>
</reference>
<name>A0ABW2H2R9_9ACTN</name>
<dbReference type="InterPro" id="IPR042001">
    <property type="entry name" value="Sortase_F"/>
</dbReference>
<keyword evidence="3" id="KW-1185">Reference proteome</keyword>
<gene>
    <name evidence="2" type="ORF">ACFQO7_23970</name>
</gene>
<dbReference type="SUPFAM" id="SSF63817">
    <property type="entry name" value="Sortase"/>
    <property type="match status" value="1"/>
</dbReference>
<dbReference type="InterPro" id="IPR023365">
    <property type="entry name" value="Sortase_dom-sf"/>
</dbReference>
<dbReference type="EMBL" id="JBHTAC010000027">
    <property type="protein sequence ID" value="MFC7245544.1"/>
    <property type="molecule type" value="Genomic_DNA"/>
</dbReference>
<sequence length="200" mass="20869">MSLLAAAGCRADADDPAPAVDDLLGDSPSPTALTPDVAVPVQPGVLPTGGPTIAPARLAIPAMSLNARVEPVGIDARTGDFAVPPSVDRVGWYRYGPGLEATAGSIVIAGHVDSATQGKGAFFGLRDLDEADSMTVWDARGDSAAFQVVAVEQYRKTGIPLDRYFARDGAPRLTLITCGGPFDRAARHYRDNIVVTARKV</sequence>
<dbReference type="CDD" id="cd05829">
    <property type="entry name" value="Sortase_F"/>
    <property type="match status" value="1"/>
</dbReference>
<dbReference type="Proteomes" id="UP001596392">
    <property type="component" value="Unassembled WGS sequence"/>
</dbReference>
<dbReference type="InterPro" id="IPR005754">
    <property type="entry name" value="Sortase"/>
</dbReference>
<dbReference type="Gene3D" id="2.40.260.10">
    <property type="entry name" value="Sortase"/>
    <property type="match status" value="1"/>
</dbReference>
<proteinExistence type="predicted"/>
<dbReference type="Pfam" id="PF04203">
    <property type="entry name" value="Sortase"/>
    <property type="match status" value="1"/>
</dbReference>
<accession>A0ABW2H2R9</accession>
<dbReference type="RefSeq" id="WP_376808512.1">
    <property type="nucleotide sequence ID" value="NZ_JBHTAC010000027.1"/>
</dbReference>
<keyword evidence="1" id="KW-0378">Hydrolase</keyword>
<evidence type="ECO:0000313" key="2">
    <source>
        <dbReference type="EMBL" id="MFC7245544.1"/>
    </source>
</evidence>
<organism evidence="2 3">
    <name type="scientific">Catellatospora aurea</name>
    <dbReference type="NCBI Taxonomy" id="1337874"/>
    <lineage>
        <taxon>Bacteria</taxon>
        <taxon>Bacillati</taxon>
        <taxon>Actinomycetota</taxon>
        <taxon>Actinomycetes</taxon>
        <taxon>Micromonosporales</taxon>
        <taxon>Micromonosporaceae</taxon>
        <taxon>Catellatospora</taxon>
    </lineage>
</organism>